<evidence type="ECO:0000256" key="5">
    <source>
        <dbReference type="ARBA" id="ARBA00023194"/>
    </source>
</evidence>
<evidence type="ECO:0000256" key="6">
    <source>
        <dbReference type="ARBA" id="ARBA00023268"/>
    </source>
</evidence>
<dbReference type="Pfam" id="PF00109">
    <property type="entry name" value="ketoacyl-synt"/>
    <property type="match status" value="1"/>
</dbReference>
<dbReference type="InterPro" id="IPR050091">
    <property type="entry name" value="PKS_NRPS_Biosynth_Enz"/>
</dbReference>
<dbReference type="PANTHER" id="PTHR43775">
    <property type="entry name" value="FATTY ACID SYNTHASE"/>
    <property type="match status" value="1"/>
</dbReference>
<dbReference type="Gene3D" id="3.40.47.10">
    <property type="match status" value="1"/>
</dbReference>
<dbReference type="Gene3D" id="3.40.366.10">
    <property type="entry name" value="Malonyl-Coenzyme A Acyl Carrier Protein, domain 2"/>
    <property type="match status" value="1"/>
</dbReference>
<dbReference type="SMART" id="SM00827">
    <property type="entry name" value="PKS_AT"/>
    <property type="match status" value="1"/>
</dbReference>
<dbReference type="PROSITE" id="PS50075">
    <property type="entry name" value="CARRIER"/>
    <property type="match status" value="1"/>
</dbReference>
<dbReference type="InterPro" id="IPR009081">
    <property type="entry name" value="PP-bd_ACP"/>
</dbReference>
<dbReference type="PANTHER" id="PTHR43775:SF51">
    <property type="entry name" value="INACTIVE PHENOLPHTHIOCEROL SYNTHESIS POLYKETIDE SYNTHASE TYPE I PKS1-RELATED"/>
    <property type="match status" value="1"/>
</dbReference>
<dbReference type="Proteomes" id="UP000624709">
    <property type="component" value="Unassembled WGS sequence"/>
</dbReference>
<dbReference type="CDD" id="cd00833">
    <property type="entry name" value="PKS"/>
    <property type="match status" value="1"/>
</dbReference>
<evidence type="ECO:0000259" key="9">
    <source>
        <dbReference type="PROSITE" id="PS50075"/>
    </source>
</evidence>
<evidence type="ECO:0000313" key="11">
    <source>
        <dbReference type="EMBL" id="GIE70633.1"/>
    </source>
</evidence>
<dbReference type="InterPro" id="IPR014043">
    <property type="entry name" value="Acyl_transferase_dom"/>
</dbReference>
<dbReference type="InterPro" id="IPR057326">
    <property type="entry name" value="KR_dom"/>
</dbReference>
<dbReference type="PROSITE" id="PS00606">
    <property type="entry name" value="KS3_1"/>
    <property type="match status" value="1"/>
</dbReference>
<dbReference type="Pfam" id="PF22953">
    <property type="entry name" value="SpnB_Rossmann"/>
    <property type="match status" value="1"/>
</dbReference>
<reference evidence="11 12" key="1">
    <citation type="submission" date="2021-01" db="EMBL/GenBank/DDBJ databases">
        <title>Whole genome shotgun sequence of Actinoplanes palleronii NBRC 14916.</title>
        <authorList>
            <person name="Komaki H."/>
            <person name="Tamura T."/>
        </authorList>
    </citation>
    <scope>NUCLEOTIDE SEQUENCE [LARGE SCALE GENOMIC DNA]</scope>
    <source>
        <strain evidence="11 12">NBRC 14916</strain>
    </source>
</reference>
<organism evidence="11 12">
    <name type="scientific">Actinoplanes palleronii</name>
    <dbReference type="NCBI Taxonomy" id="113570"/>
    <lineage>
        <taxon>Bacteria</taxon>
        <taxon>Bacillati</taxon>
        <taxon>Actinomycetota</taxon>
        <taxon>Actinomycetes</taxon>
        <taxon>Micromonosporales</taxon>
        <taxon>Micromonosporaceae</taxon>
        <taxon>Actinoplanes</taxon>
    </lineage>
</organism>
<evidence type="ECO:0000313" key="12">
    <source>
        <dbReference type="Proteomes" id="UP000624709"/>
    </source>
</evidence>
<dbReference type="RefSeq" id="WP_203828640.1">
    <property type="nucleotide sequence ID" value="NZ_BAAATY010000029.1"/>
</dbReference>
<dbReference type="SUPFAM" id="SSF52151">
    <property type="entry name" value="FabD/lysophospholipase-like"/>
    <property type="match status" value="1"/>
</dbReference>
<dbReference type="Pfam" id="PF02801">
    <property type="entry name" value="Ketoacyl-synt_C"/>
    <property type="match status" value="1"/>
</dbReference>
<comment type="cofactor">
    <cofactor evidence="1">
        <name>pantetheine 4'-phosphate</name>
        <dbReference type="ChEBI" id="CHEBI:47942"/>
    </cofactor>
</comment>
<dbReference type="SUPFAM" id="SSF55048">
    <property type="entry name" value="Probable ACP-binding domain of malonyl-CoA ACP transacylase"/>
    <property type="match status" value="1"/>
</dbReference>
<dbReference type="Pfam" id="PF08659">
    <property type="entry name" value="KR"/>
    <property type="match status" value="1"/>
</dbReference>
<evidence type="ECO:0000256" key="8">
    <source>
        <dbReference type="SAM" id="MobiDB-lite"/>
    </source>
</evidence>
<keyword evidence="3" id="KW-0597">Phosphoprotein</keyword>
<dbReference type="InterPro" id="IPR013968">
    <property type="entry name" value="PKS_KR"/>
</dbReference>
<dbReference type="InterPro" id="IPR032821">
    <property type="entry name" value="PKS_assoc"/>
</dbReference>
<dbReference type="InterPro" id="IPR016035">
    <property type="entry name" value="Acyl_Trfase/lysoPLipase"/>
</dbReference>
<dbReference type="PROSITE" id="PS52004">
    <property type="entry name" value="KS3_2"/>
    <property type="match status" value="1"/>
</dbReference>
<dbReference type="SMART" id="SM00823">
    <property type="entry name" value="PKS_PP"/>
    <property type="match status" value="1"/>
</dbReference>
<dbReference type="SUPFAM" id="SSF51735">
    <property type="entry name" value="NAD(P)-binding Rossmann-fold domains"/>
    <property type="match status" value="2"/>
</dbReference>
<dbReference type="InterPro" id="IPR020841">
    <property type="entry name" value="PKS_Beta-ketoAc_synthase_dom"/>
</dbReference>
<dbReference type="Gene3D" id="3.40.50.720">
    <property type="entry name" value="NAD(P)-binding Rossmann-like Domain"/>
    <property type="match status" value="1"/>
</dbReference>
<dbReference type="InterPro" id="IPR036291">
    <property type="entry name" value="NAD(P)-bd_dom_sf"/>
</dbReference>
<dbReference type="CDD" id="cd08956">
    <property type="entry name" value="KR_3_FAS_SDR_x"/>
    <property type="match status" value="1"/>
</dbReference>
<keyword evidence="6" id="KW-0511">Multifunctional enzyme</keyword>
<feature type="compositionally biased region" description="Low complexity" evidence="8">
    <location>
        <begin position="1396"/>
        <end position="1408"/>
    </location>
</feature>
<dbReference type="InterPro" id="IPR036736">
    <property type="entry name" value="ACP-like_sf"/>
</dbReference>
<dbReference type="EMBL" id="BOMS01000108">
    <property type="protein sequence ID" value="GIE70633.1"/>
    <property type="molecule type" value="Genomic_DNA"/>
</dbReference>
<dbReference type="SUPFAM" id="SSF47336">
    <property type="entry name" value="ACP-like"/>
    <property type="match status" value="1"/>
</dbReference>
<dbReference type="Gene3D" id="3.30.70.3290">
    <property type="match status" value="1"/>
</dbReference>
<feature type="domain" description="Carrier" evidence="9">
    <location>
        <begin position="1437"/>
        <end position="1512"/>
    </location>
</feature>
<dbReference type="Pfam" id="PF08990">
    <property type="entry name" value="Docking"/>
    <property type="match status" value="1"/>
</dbReference>
<keyword evidence="7" id="KW-0012">Acyltransferase</keyword>
<dbReference type="InterPro" id="IPR020806">
    <property type="entry name" value="PKS_PP-bd"/>
</dbReference>
<dbReference type="InterPro" id="IPR018201">
    <property type="entry name" value="Ketoacyl_synth_AS"/>
</dbReference>
<evidence type="ECO:0008006" key="13">
    <source>
        <dbReference type="Google" id="ProtNLM"/>
    </source>
</evidence>
<dbReference type="Pfam" id="PF16197">
    <property type="entry name" value="KAsynt_C_assoc"/>
    <property type="match status" value="1"/>
</dbReference>
<evidence type="ECO:0000259" key="10">
    <source>
        <dbReference type="PROSITE" id="PS52004"/>
    </source>
</evidence>
<evidence type="ECO:0000256" key="4">
    <source>
        <dbReference type="ARBA" id="ARBA00022679"/>
    </source>
</evidence>
<sequence length="1591" mass="166864">MEDVDKLRSYLQRAVSDAQTLRRRVRELEESAREPIAVVGAGCHFPGGVTSPEQLWDVVSGGVDAVGDFPLDRGWDLEALYDPDPEARGKTYTRSGGFLPDLADFDAPFFGISPREALAMDPQQRLILETSWEALERAGIDPATLRGSATGVFTGIYAVDYGPRMGSGAATETEGFAIAGTYTSVASGRVAYVLGLEGPAVSTDTACSSSLVAVHQAVRSLRSGECTLALAGGVAALPTPGMFVEVARQRGLAADGRCKSFAEAADGTGWGEGAGVLVLERLSDARRNGRRIWAVIRGSATNQDGASNGLTAPNELAQRRVIRAALADAGLSAGDVDAVEAHGTGTVLGDPIEAEALLATYGQDRDPDRPLWLGSLKSNIGHTQAAAGVGGMIKMIMAMRHATLPRTLHVDRPTPHVDWSSGAVRLLTEARRWPAEDGRPRRAGVSSFGVSGTNAHLILEQAPQEQPAPAAEVPADGPAAFPWVLSGRSAHAVREQARQLHDLVAANPHLPAAGVGHALVTTRSLFEHRLTVVGTDIHELLAGLTAVVEGERHRAEVVAGVARPVGRTVFVFPGQGCQWVAMGRELWESSPVFAEQLRACAEALSPWISWSLIDTVCGGPQAADLERIDVVQPVLFAVMVSLARVWRSLGVIPDAVVGHSQGEIAAACVAGALSLTDAAKVVALRSRMLATAGESGGMAGIVLPHDRVRELLDRMGSRAVIAAVNGPYSTTISGALPAVKDVVAACESAGVHARWIPASVPGHSPLMDRFADRLRADLAGITPVTSPVAFYSTVTGGPIDTAGLDASYWFRNLREPVRFETTVQRLREDRHGAFIEVSPHPLLTVNIREMLDAAGDENGVVVGTLRRRDGGPARFYRSVAEAFVAGVAVSWKAAFEHRDRGWIDLPTYAFQRQRYWLETPRESAAGSGPGDLLPSSGHQHGLFRVNWLPVPVAAAGGPTTRHPVWGEPSPFTAVLAGTGAAVSADLTVLAAGAGAAPRFVITGIDTTGDDAETPAAVRTTIDRVRRLTRAWLADDRFTDARLVVVTRGATHDGRDPHADPVAAAIWGFMRVVQTESPGRFMLVDTDGSPGSLACVPVATETGEPQLRIRAGIVTSPRLRPLDGGSAVGEPLSEVAPVREPWRGTVLITGGVSGLGAMLARHLVKRYDVRRLVLTSRRGPAAPAAAALRAELTEAGADVAIVACDVTNRAAVAALIAGIPGEHPLTAVVHCAAVLDDGVAETLTDDRVAAVLAPKAYGAWHLHELTEHLNPSAFVLFSSIAGVLGTAGQASYAAANAFLDGLAASRRAAGLAAHSLCWGLWAERSEMGAGLGEADIVRLRRQGLSPMASDTGLALFDTAIVQDEPVLIPARLSPVVPGAGQAESPLLRGLIRPTIEAGDPAGGPARPTAGAGGPARGELADGGLMRQVMSLSPTEAEATLLDAVRAQTAMVLGHTGTGAVGPDVAFKDLGIDSLTALELRNRLTEVTGMKLPGTLAFDYPNPRAVARFVRAAVDPGSPGDHLIEEIKRIGARLEKASPELADHDRTAITGLLGTLQRRLRPQTAERSAAGIADRISSASAAELLSLLDKELG</sequence>
<feature type="domain" description="Ketosynthase family 3 (KS3)" evidence="10">
    <location>
        <begin position="33"/>
        <end position="461"/>
    </location>
</feature>
<evidence type="ECO:0000256" key="1">
    <source>
        <dbReference type="ARBA" id="ARBA00001957"/>
    </source>
</evidence>
<protein>
    <recommendedName>
        <fullName evidence="13">Acyl transferase domain-containing protein</fullName>
    </recommendedName>
</protein>
<dbReference type="SUPFAM" id="SSF53901">
    <property type="entry name" value="Thiolase-like"/>
    <property type="match status" value="1"/>
</dbReference>
<name>A0ABQ4BIZ0_9ACTN</name>
<dbReference type="InterPro" id="IPR055123">
    <property type="entry name" value="SpnB-like_Rossmann"/>
</dbReference>
<dbReference type="InterPro" id="IPR016039">
    <property type="entry name" value="Thiolase-like"/>
</dbReference>
<dbReference type="Pfam" id="PF00550">
    <property type="entry name" value="PP-binding"/>
    <property type="match status" value="1"/>
</dbReference>
<dbReference type="Pfam" id="PF00698">
    <property type="entry name" value="Acyl_transf_1"/>
    <property type="match status" value="1"/>
</dbReference>
<evidence type="ECO:0000256" key="3">
    <source>
        <dbReference type="ARBA" id="ARBA00022553"/>
    </source>
</evidence>
<accession>A0ABQ4BIZ0</accession>
<keyword evidence="12" id="KW-1185">Reference proteome</keyword>
<dbReference type="Gene3D" id="1.10.1200.10">
    <property type="entry name" value="ACP-like"/>
    <property type="match status" value="1"/>
</dbReference>
<dbReference type="PROSITE" id="PS00012">
    <property type="entry name" value="PHOSPHOPANTETHEINE"/>
    <property type="match status" value="1"/>
</dbReference>
<evidence type="ECO:0000256" key="7">
    <source>
        <dbReference type="ARBA" id="ARBA00023315"/>
    </source>
</evidence>
<keyword evidence="5" id="KW-0045">Antibiotic biosynthesis</keyword>
<dbReference type="InterPro" id="IPR014030">
    <property type="entry name" value="Ketoacyl_synth_N"/>
</dbReference>
<gene>
    <name evidence="11" type="ORF">Apa02nite_067410</name>
</gene>
<dbReference type="SMART" id="SM00822">
    <property type="entry name" value="PKS_KR"/>
    <property type="match status" value="1"/>
</dbReference>
<dbReference type="SMART" id="SM00825">
    <property type="entry name" value="PKS_KS"/>
    <property type="match status" value="1"/>
</dbReference>
<evidence type="ECO:0000256" key="2">
    <source>
        <dbReference type="ARBA" id="ARBA00022450"/>
    </source>
</evidence>
<keyword evidence="4" id="KW-0808">Transferase</keyword>
<proteinExistence type="predicted"/>
<dbReference type="InterPro" id="IPR006162">
    <property type="entry name" value="Ppantetheine_attach_site"/>
</dbReference>
<dbReference type="InterPro" id="IPR001227">
    <property type="entry name" value="Ac_transferase_dom_sf"/>
</dbReference>
<comment type="caution">
    <text evidence="11">The sequence shown here is derived from an EMBL/GenBank/DDBJ whole genome shotgun (WGS) entry which is preliminary data.</text>
</comment>
<keyword evidence="2" id="KW-0596">Phosphopantetheine</keyword>
<dbReference type="InterPro" id="IPR014031">
    <property type="entry name" value="Ketoacyl_synth_C"/>
</dbReference>
<feature type="region of interest" description="Disordered" evidence="8">
    <location>
        <begin position="1395"/>
        <end position="1414"/>
    </location>
</feature>
<dbReference type="InterPro" id="IPR015083">
    <property type="entry name" value="NorB/c/GfsB-D-like_docking"/>
</dbReference>
<dbReference type="InterPro" id="IPR016036">
    <property type="entry name" value="Malonyl_transacylase_ACP-bd"/>
</dbReference>